<gene>
    <name evidence="10" type="ORF">EDD42_3099</name>
</gene>
<evidence type="ECO:0000256" key="3">
    <source>
        <dbReference type="ARBA" id="ARBA00022475"/>
    </source>
</evidence>
<evidence type="ECO:0000256" key="4">
    <source>
        <dbReference type="ARBA" id="ARBA00022519"/>
    </source>
</evidence>
<keyword evidence="6 9" id="KW-1133">Transmembrane helix</keyword>
<dbReference type="RefSeq" id="WP_085513924.1">
    <property type="nucleotide sequence ID" value="NZ_FXAP01000006.1"/>
</dbReference>
<feature type="transmembrane region" description="Helical" evidence="9">
    <location>
        <begin position="287"/>
        <end position="305"/>
    </location>
</feature>
<dbReference type="EMBL" id="RKHL01000001">
    <property type="protein sequence ID" value="ROR82997.1"/>
    <property type="molecule type" value="Genomic_DNA"/>
</dbReference>
<dbReference type="PANTHER" id="PTHR32196:SF21">
    <property type="entry name" value="ABC TRANSPORTER PERMEASE PROTEIN YPHD-RELATED"/>
    <property type="match status" value="1"/>
</dbReference>
<dbReference type="CDD" id="cd06579">
    <property type="entry name" value="TM_PBP1_transp_AraH_like"/>
    <property type="match status" value="1"/>
</dbReference>
<accession>A0A3N2C656</accession>
<dbReference type="AlphaFoldDB" id="A0A3N2C656"/>
<sequence length="342" mass="34716">MTALSAPPVVPGQTPSAAAESATKRRRPVSRLGLIGYAIVVIEVVVFAVASPGFLDPANLATILTQSAVYAIAAFGLSIVVVTGGEDVVRGGIDLSIGAVLGFSGALVAVLLQAELGLPLALLIGLGATAVIGLVNGLVVVAGIRPLLVTLAMMSIVTSLTIVITNNVKVPVSDAGLVWLRSGHVVSVPAAVVVLLLVFAVVAVATGRTSWGVKNAAVGQNPTAARVAGIDVNRHIVVSYVLAAVLAGIAGVLMTSRLSAALPGIGEQSLIDILLATFLSIAFSRRLVVTITGTLFSAVFVAILTNGFSQLGVPSQWIGITKGVLILLVLAVAAIRERSVKR</sequence>
<feature type="transmembrane region" description="Helical" evidence="9">
    <location>
        <begin position="95"/>
        <end position="114"/>
    </location>
</feature>
<evidence type="ECO:0000256" key="5">
    <source>
        <dbReference type="ARBA" id="ARBA00022692"/>
    </source>
</evidence>
<feature type="transmembrane region" description="Helical" evidence="9">
    <location>
        <begin position="147"/>
        <end position="165"/>
    </location>
</feature>
<evidence type="ECO:0000256" key="6">
    <source>
        <dbReference type="ARBA" id="ARBA00022989"/>
    </source>
</evidence>
<evidence type="ECO:0000256" key="1">
    <source>
        <dbReference type="ARBA" id="ARBA00004651"/>
    </source>
</evidence>
<dbReference type="PANTHER" id="PTHR32196">
    <property type="entry name" value="ABC TRANSPORTER PERMEASE PROTEIN YPHD-RELATED-RELATED"/>
    <property type="match status" value="1"/>
</dbReference>
<dbReference type="Proteomes" id="UP000266915">
    <property type="component" value="Unassembled WGS sequence"/>
</dbReference>
<dbReference type="GO" id="GO:0022857">
    <property type="term" value="F:transmembrane transporter activity"/>
    <property type="evidence" value="ECO:0007669"/>
    <property type="project" value="InterPro"/>
</dbReference>
<feature type="transmembrane region" description="Helical" evidence="9">
    <location>
        <begin position="185"/>
        <end position="205"/>
    </location>
</feature>
<keyword evidence="5 9" id="KW-0812">Transmembrane</keyword>
<evidence type="ECO:0000313" key="10">
    <source>
        <dbReference type="EMBL" id="ROR82997.1"/>
    </source>
</evidence>
<comment type="caution">
    <text evidence="10">The sequence shown here is derived from an EMBL/GenBank/DDBJ whole genome shotgun (WGS) entry which is preliminary data.</text>
</comment>
<feature type="transmembrane region" description="Helical" evidence="9">
    <location>
        <begin position="260"/>
        <end position="280"/>
    </location>
</feature>
<evidence type="ECO:0000256" key="9">
    <source>
        <dbReference type="SAM" id="Phobius"/>
    </source>
</evidence>
<keyword evidence="4" id="KW-0997">Cell inner membrane</keyword>
<dbReference type="InterPro" id="IPR001851">
    <property type="entry name" value="ABC_transp_permease"/>
</dbReference>
<keyword evidence="11" id="KW-1185">Reference proteome</keyword>
<keyword evidence="2" id="KW-0813">Transport</keyword>
<feature type="transmembrane region" description="Helical" evidence="9">
    <location>
        <begin position="317"/>
        <end position="335"/>
    </location>
</feature>
<reference evidence="10 11" key="1">
    <citation type="submission" date="2018-11" db="EMBL/GenBank/DDBJ databases">
        <title>Sequencing the genomes of 1000 actinobacteria strains.</title>
        <authorList>
            <person name="Klenk H.-P."/>
        </authorList>
    </citation>
    <scope>NUCLEOTIDE SEQUENCE [LARGE SCALE GENOMIC DNA]</scope>
    <source>
        <strain evidence="10 11">DSM 14012</strain>
    </source>
</reference>
<feature type="transmembrane region" description="Helical" evidence="9">
    <location>
        <begin position="34"/>
        <end position="55"/>
    </location>
</feature>
<comment type="subcellular location">
    <subcellularLocation>
        <location evidence="1">Cell membrane</location>
        <topology evidence="1">Multi-pass membrane protein</topology>
    </subcellularLocation>
</comment>
<evidence type="ECO:0000256" key="8">
    <source>
        <dbReference type="SAM" id="MobiDB-lite"/>
    </source>
</evidence>
<dbReference type="GO" id="GO:0005886">
    <property type="term" value="C:plasma membrane"/>
    <property type="evidence" value="ECO:0007669"/>
    <property type="project" value="UniProtKB-SubCell"/>
</dbReference>
<feature type="transmembrane region" description="Helical" evidence="9">
    <location>
        <begin position="61"/>
        <end position="83"/>
    </location>
</feature>
<dbReference type="Pfam" id="PF02653">
    <property type="entry name" value="BPD_transp_2"/>
    <property type="match status" value="1"/>
</dbReference>
<keyword evidence="7 9" id="KW-0472">Membrane</keyword>
<keyword evidence="3" id="KW-1003">Cell membrane</keyword>
<feature type="transmembrane region" description="Helical" evidence="9">
    <location>
        <begin position="120"/>
        <end position="140"/>
    </location>
</feature>
<evidence type="ECO:0000256" key="7">
    <source>
        <dbReference type="ARBA" id="ARBA00023136"/>
    </source>
</evidence>
<protein>
    <submittedName>
        <fullName evidence="10">Monosaccharide ABC transporter membrane protein (CUT2 family)</fullName>
    </submittedName>
</protein>
<evidence type="ECO:0000256" key="2">
    <source>
        <dbReference type="ARBA" id="ARBA00022448"/>
    </source>
</evidence>
<evidence type="ECO:0000313" key="11">
    <source>
        <dbReference type="Proteomes" id="UP000266915"/>
    </source>
</evidence>
<organism evidence="10 11">
    <name type="scientific">Plantibacter flavus</name>
    <dbReference type="NCBI Taxonomy" id="150123"/>
    <lineage>
        <taxon>Bacteria</taxon>
        <taxon>Bacillati</taxon>
        <taxon>Actinomycetota</taxon>
        <taxon>Actinomycetes</taxon>
        <taxon>Micrococcales</taxon>
        <taxon>Microbacteriaceae</taxon>
        <taxon>Plantibacter</taxon>
    </lineage>
</organism>
<proteinExistence type="predicted"/>
<name>A0A3N2C656_9MICO</name>
<feature type="transmembrane region" description="Helical" evidence="9">
    <location>
        <begin position="236"/>
        <end position="254"/>
    </location>
</feature>
<feature type="region of interest" description="Disordered" evidence="8">
    <location>
        <begin position="1"/>
        <end position="22"/>
    </location>
</feature>